<sequence>MRFTAHILNLTVQERVKDASISVDLVRGAMRYIRASPSRLSKFNRRTEEKMVGTKAHLCLDVPTRWNSTYMMLNVAEEYEYVFEAYVHNDHSFSLDLSTGYGVPTCDDWENVRRVTKVLEPFYELTLKVSGSFKSELDRYLGEDCENNSGSFDLLLWWKVNSPRFPIVARMAQDVLSIPISTIAFEIAFNTSGCVLDDFRSSLTPSMVEALVCTQDWL</sequence>
<evidence type="ECO:0000313" key="2">
    <source>
        <dbReference type="EMBL" id="KAG8481756.1"/>
    </source>
</evidence>
<dbReference type="AlphaFoldDB" id="A0A8J5YN07"/>
<dbReference type="PANTHER" id="PTHR23272:SF177">
    <property type="entry name" value="ZINC FINGER BED DOMAIN-CONTAINING PROTEIN RICESLEEPER 1-LIKE"/>
    <property type="match status" value="1"/>
</dbReference>
<reference evidence="2 3" key="1">
    <citation type="journal article" date="2021" name="bioRxiv">
        <title>The Gossypium anomalum genome as a resource for cotton improvement and evolutionary analysis of hybrid incompatibility.</title>
        <authorList>
            <person name="Grover C.E."/>
            <person name="Yuan D."/>
            <person name="Arick M.A."/>
            <person name="Miller E.R."/>
            <person name="Hu G."/>
            <person name="Peterson D.G."/>
            <person name="Wendel J.F."/>
            <person name="Udall J.A."/>
        </authorList>
    </citation>
    <scope>NUCLEOTIDE SEQUENCE [LARGE SCALE GENOMIC DNA]</scope>
    <source>
        <strain evidence="2">JFW-Udall</strain>
        <tissue evidence="2">Leaf</tissue>
    </source>
</reference>
<evidence type="ECO:0000259" key="1">
    <source>
        <dbReference type="Pfam" id="PF05699"/>
    </source>
</evidence>
<dbReference type="Pfam" id="PF05699">
    <property type="entry name" value="Dimer_Tnp_hAT"/>
    <property type="match status" value="1"/>
</dbReference>
<dbReference type="Proteomes" id="UP000701853">
    <property type="component" value="Chromosome 10"/>
</dbReference>
<feature type="domain" description="HAT C-terminal dimerisation" evidence="1">
    <location>
        <begin position="136"/>
        <end position="218"/>
    </location>
</feature>
<keyword evidence="3" id="KW-1185">Reference proteome</keyword>
<dbReference type="InterPro" id="IPR008906">
    <property type="entry name" value="HATC_C_dom"/>
</dbReference>
<dbReference type="OrthoDB" id="995930at2759"/>
<protein>
    <recommendedName>
        <fullName evidence="1">HAT C-terminal dimerisation domain-containing protein</fullName>
    </recommendedName>
</protein>
<comment type="caution">
    <text evidence="2">The sequence shown here is derived from an EMBL/GenBank/DDBJ whole genome shotgun (WGS) entry which is preliminary data.</text>
</comment>
<name>A0A8J5YN07_9ROSI</name>
<evidence type="ECO:0000313" key="3">
    <source>
        <dbReference type="Proteomes" id="UP000701853"/>
    </source>
</evidence>
<accession>A0A8J5YN07</accession>
<dbReference type="GO" id="GO:0046983">
    <property type="term" value="F:protein dimerization activity"/>
    <property type="evidence" value="ECO:0007669"/>
    <property type="project" value="InterPro"/>
</dbReference>
<proteinExistence type="predicted"/>
<organism evidence="2 3">
    <name type="scientific">Gossypium anomalum</name>
    <dbReference type="NCBI Taxonomy" id="47600"/>
    <lineage>
        <taxon>Eukaryota</taxon>
        <taxon>Viridiplantae</taxon>
        <taxon>Streptophyta</taxon>
        <taxon>Embryophyta</taxon>
        <taxon>Tracheophyta</taxon>
        <taxon>Spermatophyta</taxon>
        <taxon>Magnoliopsida</taxon>
        <taxon>eudicotyledons</taxon>
        <taxon>Gunneridae</taxon>
        <taxon>Pentapetalae</taxon>
        <taxon>rosids</taxon>
        <taxon>malvids</taxon>
        <taxon>Malvales</taxon>
        <taxon>Malvaceae</taxon>
        <taxon>Malvoideae</taxon>
        <taxon>Gossypium</taxon>
    </lineage>
</organism>
<dbReference type="InterPro" id="IPR012337">
    <property type="entry name" value="RNaseH-like_sf"/>
</dbReference>
<gene>
    <name evidence="2" type="ORF">CXB51_027233</name>
</gene>
<dbReference type="SUPFAM" id="SSF53098">
    <property type="entry name" value="Ribonuclease H-like"/>
    <property type="match status" value="1"/>
</dbReference>
<dbReference type="EMBL" id="JAHUZN010000010">
    <property type="protein sequence ID" value="KAG8481756.1"/>
    <property type="molecule type" value="Genomic_DNA"/>
</dbReference>
<dbReference type="PANTHER" id="PTHR23272">
    <property type="entry name" value="BED FINGER-RELATED"/>
    <property type="match status" value="1"/>
</dbReference>